<dbReference type="Gene3D" id="1.10.10.10">
    <property type="entry name" value="Winged helix-like DNA-binding domain superfamily/Winged helix DNA-binding domain"/>
    <property type="match status" value="1"/>
</dbReference>
<dbReference type="SUPFAM" id="SSF46785">
    <property type="entry name" value="Winged helix' DNA-binding domain"/>
    <property type="match status" value="1"/>
</dbReference>
<dbReference type="InterPro" id="IPR036388">
    <property type="entry name" value="WH-like_DNA-bd_sf"/>
</dbReference>
<organism evidence="1 2">
    <name type="scientific">Sandaracinobacter neustonicus</name>
    <dbReference type="NCBI Taxonomy" id="1715348"/>
    <lineage>
        <taxon>Bacteria</taxon>
        <taxon>Pseudomonadati</taxon>
        <taxon>Pseudomonadota</taxon>
        <taxon>Alphaproteobacteria</taxon>
        <taxon>Sphingomonadales</taxon>
        <taxon>Sphingosinicellaceae</taxon>
        <taxon>Sandaracinobacter</taxon>
    </lineage>
</organism>
<accession>A0A501XSI6</accession>
<dbReference type="Proteomes" id="UP000319897">
    <property type="component" value="Unassembled WGS sequence"/>
</dbReference>
<name>A0A501XSI6_9SPHN</name>
<dbReference type="InterPro" id="IPR036390">
    <property type="entry name" value="WH_DNA-bd_sf"/>
</dbReference>
<comment type="caution">
    <text evidence="1">The sequence shown here is derived from an EMBL/GenBank/DDBJ whole genome shotgun (WGS) entry which is preliminary data.</text>
</comment>
<keyword evidence="2" id="KW-1185">Reference proteome</keyword>
<dbReference type="AlphaFoldDB" id="A0A501XSI6"/>
<evidence type="ECO:0000313" key="2">
    <source>
        <dbReference type="Proteomes" id="UP000319897"/>
    </source>
</evidence>
<dbReference type="Pfam" id="PF11994">
    <property type="entry name" value="DUF3489"/>
    <property type="match status" value="1"/>
</dbReference>
<dbReference type="RefSeq" id="WP_140927248.1">
    <property type="nucleotide sequence ID" value="NZ_VFSU01000014.1"/>
</dbReference>
<sequence>MARAGTKQAQLVNMLARDRGATIREIVELTGWKANTVHSALSTLRTSGRSIAVEDVDGERRYRLEAN</sequence>
<dbReference type="EMBL" id="VFSU01000014">
    <property type="protein sequence ID" value="TPE63067.1"/>
    <property type="molecule type" value="Genomic_DNA"/>
</dbReference>
<dbReference type="OrthoDB" id="7206991at2"/>
<reference evidence="1 2" key="1">
    <citation type="submission" date="2019-06" db="EMBL/GenBank/DDBJ databases">
        <authorList>
            <person name="Lee I."/>
            <person name="Jang G.I."/>
            <person name="Hwang C.Y."/>
        </authorList>
    </citation>
    <scope>NUCLEOTIDE SEQUENCE [LARGE SCALE GENOMIC DNA]</scope>
    <source>
        <strain evidence="1 2">PAMC 28131</strain>
    </source>
</reference>
<gene>
    <name evidence="1" type="ORF">FJQ54_04615</name>
</gene>
<proteinExistence type="predicted"/>
<evidence type="ECO:0000313" key="1">
    <source>
        <dbReference type="EMBL" id="TPE63067.1"/>
    </source>
</evidence>
<dbReference type="InterPro" id="IPR021880">
    <property type="entry name" value="DUF3489"/>
</dbReference>
<protein>
    <submittedName>
        <fullName evidence="1">DUF3489 domain-containing protein</fullName>
    </submittedName>
</protein>